<evidence type="ECO:0000313" key="2">
    <source>
        <dbReference type="EMBL" id="KAK1122477.1"/>
    </source>
</evidence>
<reference evidence="2" key="1">
    <citation type="submission" date="2021-10" db="EMBL/GenBank/DDBJ databases">
        <title>Melipona bicolor Genome sequencing and assembly.</title>
        <authorList>
            <person name="Araujo N.S."/>
            <person name="Arias M.C."/>
        </authorList>
    </citation>
    <scope>NUCLEOTIDE SEQUENCE</scope>
    <source>
        <strain evidence="2">USP_2M_L1-L4_2017</strain>
        <tissue evidence="2">Whole body</tissue>
    </source>
</reference>
<dbReference type="EMBL" id="JAHYIQ010000023">
    <property type="protein sequence ID" value="KAK1122477.1"/>
    <property type="molecule type" value="Genomic_DNA"/>
</dbReference>
<feature type="non-terminal residue" evidence="2">
    <location>
        <position position="1"/>
    </location>
</feature>
<feature type="compositionally biased region" description="Basic and acidic residues" evidence="1">
    <location>
        <begin position="115"/>
        <end position="125"/>
    </location>
</feature>
<keyword evidence="3" id="KW-1185">Reference proteome</keyword>
<gene>
    <name evidence="2" type="ORF">K0M31_009696</name>
</gene>
<evidence type="ECO:0000256" key="1">
    <source>
        <dbReference type="SAM" id="MobiDB-lite"/>
    </source>
</evidence>
<dbReference type="Proteomes" id="UP001177670">
    <property type="component" value="Unassembled WGS sequence"/>
</dbReference>
<feature type="compositionally biased region" description="Polar residues" evidence="1">
    <location>
        <begin position="33"/>
        <end position="46"/>
    </location>
</feature>
<organism evidence="2 3">
    <name type="scientific">Melipona bicolor</name>
    <dbReference type="NCBI Taxonomy" id="60889"/>
    <lineage>
        <taxon>Eukaryota</taxon>
        <taxon>Metazoa</taxon>
        <taxon>Ecdysozoa</taxon>
        <taxon>Arthropoda</taxon>
        <taxon>Hexapoda</taxon>
        <taxon>Insecta</taxon>
        <taxon>Pterygota</taxon>
        <taxon>Neoptera</taxon>
        <taxon>Endopterygota</taxon>
        <taxon>Hymenoptera</taxon>
        <taxon>Apocrita</taxon>
        <taxon>Aculeata</taxon>
        <taxon>Apoidea</taxon>
        <taxon>Anthophila</taxon>
        <taxon>Apidae</taxon>
        <taxon>Melipona</taxon>
    </lineage>
</organism>
<feature type="region of interest" description="Disordered" evidence="1">
    <location>
        <begin position="105"/>
        <end position="125"/>
    </location>
</feature>
<dbReference type="AlphaFoldDB" id="A0AA40KJE4"/>
<name>A0AA40KJE4_9HYME</name>
<evidence type="ECO:0000313" key="3">
    <source>
        <dbReference type="Proteomes" id="UP001177670"/>
    </source>
</evidence>
<accession>A0AA40KJE4</accession>
<protein>
    <submittedName>
        <fullName evidence="2">Uncharacterized protein</fullName>
    </submittedName>
</protein>
<proteinExistence type="predicted"/>
<comment type="caution">
    <text evidence="2">The sequence shown here is derived from an EMBL/GenBank/DDBJ whole genome shotgun (WGS) entry which is preliminary data.</text>
</comment>
<feature type="region of interest" description="Disordered" evidence="1">
    <location>
        <begin position="28"/>
        <end position="93"/>
    </location>
</feature>
<sequence length="125" mass="13450">NIPHADFLLRSFTGTSADQRSTREALNARASLNLPNRRQPTLQARDNSFCGGDGARKRERGRRRGEAGKGVSEGARKGGCEEQQFLGTSRDGGAGILFKAEHFTAARSTAGNGESPDHPEELIRG</sequence>